<evidence type="ECO:0000313" key="2">
    <source>
        <dbReference type="EMBL" id="KAF6031263.1"/>
    </source>
</evidence>
<dbReference type="EMBL" id="VXIV02001632">
    <property type="protein sequence ID" value="KAF6031263.1"/>
    <property type="molecule type" value="Genomic_DNA"/>
</dbReference>
<feature type="transmembrane region" description="Helical" evidence="1">
    <location>
        <begin position="126"/>
        <end position="147"/>
    </location>
</feature>
<keyword evidence="1" id="KW-0812">Transmembrane</keyword>
<dbReference type="InterPro" id="IPR036259">
    <property type="entry name" value="MFS_trans_sf"/>
</dbReference>
<keyword evidence="3" id="KW-1185">Reference proteome</keyword>
<gene>
    <name evidence="2" type="ORF">EB796_010499</name>
</gene>
<protein>
    <submittedName>
        <fullName evidence="2">Uncharacterized protein</fullName>
    </submittedName>
</protein>
<dbReference type="AlphaFoldDB" id="A0A7J7JZA2"/>
<proteinExistence type="predicted"/>
<keyword evidence="1" id="KW-0472">Membrane</keyword>
<reference evidence="2" key="1">
    <citation type="submission" date="2020-06" db="EMBL/GenBank/DDBJ databases">
        <title>Draft genome of Bugula neritina, a colonial animal packing powerful symbionts and potential medicines.</title>
        <authorList>
            <person name="Rayko M."/>
        </authorList>
    </citation>
    <scope>NUCLEOTIDE SEQUENCE [LARGE SCALE GENOMIC DNA]</scope>
    <source>
        <strain evidence="2">Kwan_BN1</strain>
    </source>
</reference>
<organism evidence="2 3">
    <name type="scientific">Bugula neritina</name>
    <name type="common">Brown bryozoan</name>
    <name type="synonym">Sertularia neritina</name>
    <dbReference type="NCBI Taxonomy" id="10212"/>
    <lineage>
        <taxon>Eukaryota</taxon>
        <taxon>Metazoa</taxon>
        <taxon>Spiralia</taxon>
        <taxon>Lophotrochozoa</taxon>
        <taxon>Bryozoa</taxon>
        <taxon>Gymnolaemata</taxon>
        <taxon>Cheilostomatida</taxon>
        <taxon>Flustrina</taxon>
        <taxon>Buguloidea</taxon>
        <taxon>Bugulidae</taxon>
        <taxon>Bugula</taxon>
    </lineage>
</organism>
<evidence type="ECO:0000256" key="1">
    <source>
        <dbReference type="SAM" id="Phobius"/>
    </source>
</evidence>
<comment type="caution">
    <text evidence="2">The sequence shown here is derived from an EMBL/GenBank/DDBJ whole genome shotgun (WGS) entry which is preliminary data.</text>
</comment>
<dbReference type="SUPFAM" id="SSF103473">
    <property type="entry name" value="MFS general substrate transporter"/>
    <property type="match status" value="1"/>
</dbReference>
<keyword evidence="1" id="KW-1133">Transmembrane helix</keyword>
<evidence type="ECO:0000313" key="3">
    <source>
        <dbReference type="Proteomes" id="UP000593567"/>
    </source>
</evidence>
<name>A0A7J7JZA2_BUGNE</name>
<dbReference type="OrthoDB" id="9626824at2759"/>
<sequence>MNAITEFINCRSFTFWQKLNMSAQFDYVEMKENHIQDTRENQQNKDTAEKIPIIKSNERYDTIESEPTEGQGDVSDVESETLTGQVFFQLFTCNLAFFSRGLTFNSVGPTLIDLMQEASISLEQGAWLFASQSFGFLISCFVAKVIFSR</sequence>
<dbReference type="Proteomes" id="UP000593567">
    <property type="component" value="Unassembled WGS sequence"/>
</dbReference>
<accession>A0A7J7JZA2</accession>